<evidence type="ECO:0000259" key="1">
    <source>
        <dbReference type="PROSITE" id="PS50004"/>
    </source>
</evidence>
<accession>A0A1R2BT27</accession>
<dbReference type="SMART" id="SM00239">
    <property type="entry name" value="C2"/>
    <property type="match status" value="1"/>
</dbReference>
<sequence>MGECASRPSSQEIEQHIIEINSKNDMHFRYAPMHTITKDQLLAEKNLHILESKAKLFKKKKQEFISKLESTSHGVAVVPELNIEVQKGVNLIESGLCWAQGKPYVVVSLEPNGPKLETFDSNTYRPYWFKFIQFKQTIPYAKIVFRVMSRKNYGSDDLIGVYEIKISEISDQMVKEGWFSIETEYKNNPAIRVRVQYIYDEKKLLQSIIDNCGEKIQEIQRVIQRIHDASHNSS</sequence>
<protein>
    <recommendedName>
        <fullName evidence="1">C2 domain-containing protein</fullName>
    </recommendedName>
</protein>
<gene>
    <name evidence="2" type="ORF">SteCoe_19890</name>
</gene>
<dbReference type="Pfam" id="PF00168">
    <property type="entry name" value="C2"/>
    <property type="match status" value="1"/>
</dbReference>
<dbReference type="PROSITE" id="PS50004">
    <property type="entry name" value="C2"/>
    <property type="match status" value="1"/>
</dbReference>
<dbReference type="AlphaFoldDB" id="A0A1R2BT27"/>
<evidence type="ECO:0000313" key="2">
    <source>
        <dbReference type="EMBL" id="OMJ79972.1"/>
    </source>
</evidence>
<dbReference type="Proteomes" id="UP000187209">
    <property type="component" value="Unassembled WGS sequence"/>
</dbReference>
<dbReference type="SUPFAM" id="SSF49562">
    <property type="entry name" value="C2 domain (Calcium/lipid-binding domain, CaLB)"/>
    <property type="match status" value="1"/>
</dbReference>
<dbReference type="CDD" id="cd00030">
    <property type="entry name" value="C2"/>
    <property type="match status" value="1"/>
</dbReference>
<keyword evidence="3" id="KW-1185">Reference proteome</keyword>
<dbReference type="EMBL" id="MPUH01000445">
    <property type="protein sequence ID" value="OMJ79972.1"/>
    <property type="molecule type" value="Genomic_DNA"/>
</dbReference>
<comment type="caution">
    <text evidence="2">The sequence shown here is derived from an EMBL/GenBank/DDBJ whole genome shotgun (WGS) entry which is preliminary data.</text>
</comment>
<reference evidence="2 3" key="1">
    <citation type="submission" date="2016-11" db="EMBL/GenBank/DDBJ databases">
        <title>The macronuclear genome of Stentor coeruleus: a giant cell with tiny introns.</title>
        <authorList>
            <person name="Slabodnick M."/>
            <person name="Ruby J.G."/>
            <person name="Reiff S.B."/>
            <person name="Swart E.C."/>
            <person name="Gosai S."/>
            <person name="Prabakaran S."/>
            <person name="Witkowska E."/>
            <person name="Larue G.E."/>
            <person name="Fisher S."/>
            <person name="Freeman R.M."/>
            <person name="Gunawardena J."/>
            <person name="Chu W."/>
            <person name="Stover N.A."/>
            <person name="Gregory B.D."/>
            <person name="Nowacki M."/>
            <person name="Derisi J."/>
            <person name="Roy S.W."/>
            <person name="Marshall W.F."/>
            <person name="Sood P."/>
        </authorList>
    </citation>
    <scope>NUCLEOTIDE SEQUENCE [LARGE SCALE GENOMIC DNA]</scope>
    <source>
        <strain evidence="2">WM001</strain>
    </source>
</reference>
<dbReference type="InterPro" id="IPR000008">
    <property type="entry name" value="C2_dom"/>
</dbReference>
<dbReference type="InterPro" id="IPR035892">
    <property type="entry name" value="C2_domain_sf"/>
</dbReference>
<proteinExistence type="predicted"/>
<organism evidence="2 3">
    <name type="scientific">Stentor coeruleus</name>
    <dbReference type="NCBI Taxonomy" id="5963"/>
    <lineage>
        <taxon>Eukaryota</taxon>
        <taxon>Sar</taxon>
        <taxon>Alveolata</taxon>
        <taxon>Ciliophora</taxon>
        <taxon>Postciliodesmatophora</taxon>
        <taxon>Heterotrichea</taxon>
        <taxon>Heterotrichida</taxon>
        <taxon>Stentoridae</taxon>
        <taxon>Stentor</taxon>
    </lineage>
</organism>
<name>A0A1R2BT27_9CILI</name>
<dbReference type="Gene3D" id="2.60.40.150">
    <property type="entry name" value="C2 domain"/>
    <property type="match status" value="1"/>
</dbReference>
<feature type="domain" description="C2" evidence="1">
    <location>
        <begin position="59"/>
        <end position="179"/>
    </location>
</feature>
<dbReference type="OrthoDB" id="319417at2759"/>
<evidence type="ECO:0000313" key="3">
    <source>
        <dbReference type="Proteomes" id="UP000187209"/>
    </source>
</evidence>